<organism evidence="1 2">
    <name type="scientific">Isoptericola peretonis</name>
    <dbReference type="NCBI Taxonomy" id="2918523"/>
    <lineage>
        <taxon>Bacteria</taxon>
        <taxon>Bacillati</taxon>
        <taxon>Actinomycetota</taxon>
        <taxon>Actinomycetes</taxon>
        <taxon>Micrococcales</taxon>
        <taxon>Promicromonosporaceae</taxon>
        <taxon>Isoptericola</taxon>
    </lineage>
</organism>
<sequence>MSTGFTPWPTAHTVTHDDHDDYHRRVLAGALGGRLDELTAAGAETAGAVDQLAANHRRVHTFAQALAAGMSPERARTLLGLPDRAEPADPEPVVIPQDNGIPLVVYPGEHVGAGILHQR</sequence>
<gene>
    <name evidence="1" type="ORF">M1843_04920</name>
</gene>
<reference evidence="1 2" key="1">
    <citation type="submission" date="2022-02" db="EMBL/GenBank/DDBJ databases">
        <title>The car tank lid bacteriome: a reservoir of bacteria with potential in bioremediation of fuel.</title>
        <authorList>
            <person name="Vidal-Verdu A."/>
            <person name="Gomez-Martinez D."/>
            <person name="Latorre-Perez A."/>
            <person name="Pereto J."/>
            <person name="Porcar M."/>
        </authorList>
    </citation>
    <scope>NUCLEOTIDE SEQUENCE [LARGE SCALE GENOMIC DNA]</scope>
    <source>
        <strain evidence="1 2">4D.3</strain>
    </source>
</reference>
<evidence type="ECO:0000313" key="2">
    <source>
        <dbReference type="Proteomes" id="UP001651050"/>
    </source>
</evidence>
<proteinExistence type="predicted"/>
<comment type="caution">
    <text evidence="1">The sequence shown here is derived from an EMBL/GenBank/DDBJ whole genome shotgun (WGS) entry which is preliminary data.</text>
</comment>
<dbReference type="RefSeq" id="WP_416342954.1">
    <property type="nucleotide sequence ID" value="NZ_JALQCY010000002.1"/>
</dbReference>
<protein>
    <submittedName>
        <fullName evidence="1">Uncharacterized protein</fullName>
    </submittedName>
</protein>
<name>A0ABT0J0R2_9MICO</name>
<accession>A0ABT0J0R2</accession>
<dbReference type="EMBL" id="JALQCY010000002">
    <property type="protein sequence ID" value="MCK9793087.1"/>
    <property type="molecule type" value="Genomic_DNA"/>
</dbReference>
<keyword evidence="2" id="KW-1185">Reference proteome</keyword>
<dbReference type="Proteomes" id="UP001651050">
    <property type="component" value="Unassembled WGS sequence"/>
</dbReference>
<evidence type="ECO:0000313" key="1">
    <source>
        <dbReference type="EMBL" id="MCK9793087.1"/>
    </source>
</evidence>